<evidence type="ECO:0000313" key="5">
    <source>
        <dbReference type="Proteomes" id="UP000503336"/>
    </source>
</evidence>
<evidence type="ECO:0000313" key="4">
    <source>
        <dbReference type="EMBL" id="QIE55553.1"/>
    </source>
</evidence>
<dbReference type="RefSeq" id="WP_165097636.1">
    <property type="nucleotide sequence ID" value="NZ_CP049056.1"/>
</dbReference>
<accession>A0A7L5BWN4</accession>
<evidence type="ECO:0000256" key="2">
    <source>
        <dbReference type="SAM" id="Phobius"/>
    </source>
</evidence>
<dbReference type="Proteomes" id="UP000503336">
    <property type="component" value="Chromosome"/>
</dbReference>
<dbReference type="InterPro" id="IPR036465">
    <property type="entry name" value="vWFA_dom_sf"/>
</dbReference>
<gene>
    <name evidence="4" type="ORF">G5B40_08835</name>
</gene>
<dbReference type="PROSITE" id="PS50234">
    <property type="entry name" value="VWFA"/>
    <property type="match status" value="1"/>
</dbReference>
<dbReference type="EMBL" id="CP049056">
    <property type="protein sequence ID" value="QIE55553.1"/>
    <property type="molecule type" value="Genomic_DNA"/>
</dbReference>
<evidence type="ECO:0000259" key="3">
    <source>
        <dbReference type="PROSITE" id="PS50234"/>
    </source>
</evidence>
<dbReference type="InterPro" id="IPR002035">
    <property type="entry name" value="VWF_A"/>
</dbReference>
<dbReference type="PANTHER" id="PTHR22550:SF18">
    <property type="entry name" value="VWFA DOMAIN-CONTAINING PROTEIN"/>
    <property type="match status" value="1"/>
</dbReference>
<feature type="domain" description="VWFA" evidence="3">
    <location>
        <begin position="95"/>
        <end position="279"/>
    </location>
</feature>
<organism evidence="4 5">
    <name type="scientific">Pikeienuella piscinae</name>
    <dbReference type="NCBI Taxonomy" id="2748098"/>
    <lineage>
        <taxon>Bacteria</taxon>
        <taxon>Pseudomonadati</taxon>
        <taxon>Pseudomonadota</taxon>
        <taxon>Alphaproteobacteria</taxon>
        <taxon>Rhodobacterales</taxon>
        <taxon>Paracoccaceae</taxon>
        <taxon>Pikeienuella</taxon>
    </lineage>
</organism>
<dbReference type="SUPFAM" id="SSF53300">
    <property type="entry name" value="vWA-like"/>
    <property type="match status" value="1"/>
</dbReference>
<feature type="transmembrane region" description="Helical" evidence="2">
    <location>
        <begin position="61"/>
        <end position="78"/>
    </location>
</feature>
<evidence type="ECO:0000256" key="1">
    <source>
        <dbReference type="SAM" id="MobiDB-lite"/>
    </source>
</evidence>
<dbReference type="Gene3D" id="3.40.50.410">
    <property type="entry name" value="von Willebrand factor, type A domain"/>
    <property type="match status" value="1"/>
</dbReference>
<sequence>MIALAFPWALLLLPLPLLVWRFAPPHRERVPALCFPFLRRIMETAGAEPGSGLIVIRRSRLLMIAAILVWALIVLAAARPERIGEPVEVTRAARDVILSIDISGSMDAKDFKMPDGEKRQRLAAVRDVITEFVATREGDRVALIVFGSKAYVQAPLTEDLRTITDLLAQTEVGMAGPHTALGDAIGLAIRTFESSDIEQRLLILLSDSADTASRMNVVNAAEIARGEGVEIYTIGVGDPDASGEDRVDISALEDIAKRTGGEYFYAADQAALEGVYSRARPAAQLRLSESAGGGGDAALGRPGLDARLAGAGVRSPLVPAWLNHALGARVFHWRGGRAAGRRAGRRRRRRRHRLVPDAGSAGPSRL</sequence>
<dbReference type="Pfam" id="PF00092">
    <property type="entry name" value="VWA"/>
    <property type="match status" value="1"/>
</dbReference>
<keyword evidence="5" id="KW-1185">Reference proteome</keyword>
<feature type="compositionally biased region" description="Basic residues" evidence="1">
    <location>
        <begin position="339"/>
        <end position="353"/>
    </location>
</feature>
<feature type="region of interest" description="Disordered" evidence="1">
    <location>
        <begin position="339"/>
        <end position="366"/>
    </location>
</feature>
<proteinExistence type="predicted"/>
<dbReference type="KEGG" id="hdh:G5B40_08835"/>
<dbReference type="PANTHER" id="PTHR22550">
    <property type="entry name" value="SPORE GERMINATION PROTEIN"/>
    <property type="match status" value="1"/>
</dbReference>
<keyword evidence="2" id="KW-0472">Membrane</keyword>
<dbReference type="InterPro" id="IPR050768">
    <property type="entry name" value="UPF0353/GerABKA_families"/>
</dbReference>
<protein>
    <submittedName>
        <fullName evidence="4">VWA domain-containing protein</fullName>
    </submittedName>
</protein>
<keyword evidence="2" id="KW-0812">Transmembrane</keyword>
<keyword evidence="2" id="KW-1133">Transmembrane helix</keyword>
<name>A0A7L5BWN4_9RHOB</name>
<dbReference type="AlphaFoldDB" id="A0A7L5BWN4"/>
<reference evidence="4 5" key="1">
    <citation type="submission" date="2020-02" db="EMBL/GenBank/DDBJ databases">
        <title>complete genome sequence of Rhodobacteraceae bacterium.</title>
        <authorList>
            <person name="Park J."/>
            <person name="Kim Y.-S."/>
            <person name="Kim K.-H."/>
        </authorList>
    </citation>
    <scope>NUCLEOTIDE SEQUENCE [LARGE SCALE GENOMIC DNA]</scope>
    <source>
        <strain evidence="4 5">RR4-56</strain>
    </source>
</reference>
<dbReference type="SMART" id="SM00327">
    <property type="entry name" value="VWA"/>
    <property type="match status" value="1"/>
</dbReference>